<dbReference type="STRING" id="1121322.SAMN02745136_01414"/>
<keyword evidence="6" id="KW-1185">Reference proteome</keyword>
<evidence type="ECO:0000313" key="6">
    <source>
        <dbReference type="Proteomes" id="UP000184386"/>
    </source>
</evidence>
<feature type="domain" description="DUF3048" evidence="4">
    <location>
        <begin position="244"/>
        <end position="354"/>
    </location>
</feature>
<name>A0A1M6NRI4_9FIRM</name>
<accession>A0A1M6NRI4</accession>
<evidence type="ECO:0000256" key="2">
    <source>
        <dbReference type="SAM" id="SignalP"/>
    </source>
</evidence>
<protein>
    <recommendedName>
        <fullName evidence="7">DUF3048 domain-containing protein</fullName>
    </recommendedName>
</protein>
<feature type="compositionally biased region" description="Low complexity" evidence="1">
    <location>
        <begin position="39"/>
        <end position="50"/>
    </location>
</feature>
<organism evidence="5 6">
    <name type="scientific">Anaerocolumna jejuensis DSM 15929</name>
    <dbReference type="NCBI Taxonomy" id="1121322"/>
    <lineage>
        <taxon>Bacteria</taxon>
        <taxon>Bacillati</taxon>
        <taxon>Bacillota</taxon>
        <taxon>Clostridia</taxon>
        <taxon>Lachnospirales</taxon>
        <taxon>Lachnospiraceae</taxon>
        <taxon>Anaerocolumna</taxon>
    </lineage>
</organism>
<proteinExistence type="predicted"/>
<keyword evidence="2" id="KW-0732">Signal</keyword>
<feature type="region of interest" description="Disordered" evidence="1">
    <location>
        <begin position="30"/>
        <end position="63"/>
    </location>
</feature>
<evidence type="ECO:0000256" key="1">
    <source>
        <dbReference type="SAM" id="MobiDB-lite"/>
    </source>
</evidence>
<feature type="signal peptide" evidence="2">
    <location>
        <begin position="1"/>
        <end position="26"/>
    </location>
</feature>
<evidence type="ECO:0008006" key="7">
    <source>
        <dbReference type="Google" id="ProtNLM"/>
    </source>
</evidence>
<evidence type="ECO:0000259" key="3">
    <source>
        <dbReference type="Pfam" id="PF11258"/>
    </source>
</evidence>
<gene>
    <name evidence="5" type="ORF">SAMN02745136_01414</name>
</gene>
<dbReference type="InterPro" id="IPR023158">
    <property type="entry name" value="YerB-like_sf"/>
</dbReference>
<dbReference type="SUPFAM" id="SSF159774">
    <property type="entry name" value="YerB-like"/>
    <property type="match status" value="1"/>
</dbReference>
<feature type="domain" description="DUF3048" evidence="3">
    <location>
        <begin position="70"/>
        <end position="212"/>
    </location>
</feature>
<feature type="compositionally biased region" description="Basic and acidic residues" evidence="1">
    <location>
        <begin position="54"/>
        <end position="63"/>
    </location>
</feature>
<evidence type="ECO:0000313" key="5">
    <source>
        <dbReference type="EMBL" id="SHJ98236.1"/>
    </source>
</evidence>
<dbReference type="EMBL" id="FRAC01000008">
    <property type="protein sequence ID" value="SHJ98236.1"/>
    <property type="molecule type" value="Genomic_DNA"/>
</dbReference>
<feature type="chain" id="PRO_5039339401" description="DUF3048 domain-containing protein" evidence="2">
    <location>
        <begin position="27"/>
        <end position="368"/>
    </location>
</feature>
<sequence length="368" mass="41557">MFKRKITMKKKLVLILAVITAITLIGCSKGDKKDSGEVTPTAEPTTESTPTPEPTKDPAEDHEGQMKSLLSGLWVPKEEGTKRPFAIMLNNIEYASPQSGTTEASVLYEALAEGGITRLMGIFETLNDKRIGSTRSARHYFVSVADEYDAIFVHYGQTTYATKKIAELGIDTLSGLSSIGETVFYRDNTIKAPHNAFTSKEGIEKGMKIKKYETEYPKDYEGHFKFKEEDTPLSSDKAVTKLALSFSSISNPYFTYDQEAKTYLRYQFGKAHIDKNTGKQLAYKNIIIQLVKEWNKDNHGYQTMDIENAEGKGYYITDGKMTEITWKKNENTKKMRYYALSGDELTINPGKTYIALFPVNRKEHIEIN</sequence>
<dbReference type="Pfam" id="PF17479">
    <property type="entry name" value="DUF3048_C"/>
    <property type="match status" value="1"/>
</dbReference>
<dbReference type="Proteomes" id="UP000184386">
    <property type="component" value="Unassembled WGS sequence"/>
</dbReference>
<dbReference type="PROSITE" id="PS51257">
    <property type="entry name" value="PROKAR_LIPOPROTEIN"/>
    <property type="match status" value="1"/>
</dbReference>
<dbReference type="Gene3D" id="3.50.90.10">
    <property type="entry name" value="YerB-like"/>
    <property type="match status" value="1"/>
</dbReference>
<reference evidence="5 6" key="1">
    <citation type="submission" date="2016-11" db="EMBL/GenBank/DDBJ databases">
        <authorList>
            <person name="Jaros S."/>
            <person name="Januszkiewicz K."/>
            <person name="Wedrychowicz H."/>
        </authorList>
    </citation>
    <scope>NUCLEOTIDE SEQUENCE [LARGE SCALE GENOMIC DNA]</scope>
    <source>
        <strain evidence="5 6">DSM 15929</strain>
    </source>
</reference>
<dbReference type="Pfam" id="PF11258">
    <property type="entry name" value="DUF3048"/>
    <property type="match status" value="1"/>
</dbReference>
<evidence type="ECO:0000259" key="4">
    <source>
        <dbReference type="Pfam" id="PF17479"/>
    </source>
</evidence>
<dbReference type="InterPro" id="IPR021416">
    <property type="entry name" value="DUF3048_N"/>
</dbReference>
<dbReference type="InterPro" id="IPR035328">
    <property type="entry name" value="DUF3048_C"/>
</dbReference>
<dbReference type="AlphaFoldDB" id="A0A1M6NRI4"/>